<comment type="caution">
    <text evidence="1">The sequence shown here is derived from an EMBL/GenBank/DDBJ whole genome shotgun (WGS) entry which is preliminary data.</text>
</comment>
<evidence type="ECO:0000313" key="1">
    <source>
        <dbReference type="EMBL" id="KAJ9054220.1"/>
    </source>
</evidence>
<name>A0ACC2RW63_9FUNG</name>
<dbReference type="Proteomes" id="UP001165960">
    <property type="component" value="Unassembled WGS sequence"/>
</dbReference>
<dbReference type="EMBL" id="QTSX02006460">
    <property type="protein sequence ID" value="KAJ9054220.1"/>
    <property type="molecule type" value="Genomic_DNA"/>
</dbReference>
<reference evidence="1" key="1">
    <citation type="submission" date="2022-04" db="EMBL/GenBank/DDBJ databases">
        <title>Genome of the entomopathogenic fungus Entomophthora muscae.</title>
        <authorList>
            <person name="Elya C."/>
            <person name="Lovett B.R."/>
            <person name="Lee E."/>
            <person name="Macias A.M."/>
            <person name="Hajek A.E."/>
            <person name="De Bivort B.L."/>
            <person name="Kasson M.T."/>
            <person name="De Fine Licht H.H."/>
            <person name="Stajich J.E."/>
        </authorList>
    </citation>
    <scope>NUCLEOTIDE SEQUENCE</scope>
    <source>
        <strain evidence="1">Berkeley</strain>
    </source>
</reference>
<evidence type="ECO:0000313" key="2">
    <source>
        <dbReference type="Proteomes" id="UP001165960"/>
    </source>
</evidence>
<sequence>MNCFPLGMSYPNSALLQETILSAKLPLSLRCHWIPRPNERDLIIQTCWMMNHFLMPAQTSRRRLRQYLLLIRHQVPLEKTYFELLSLIKLLWEVPRILMIRWEAHQ</sequence>
<keyword evidence="2" id="KW-1185">Reference proteome</keyword>
<proteinExistence type="predicted"/>
<organism evidence="1 2">
    <name type="scientific">Entomophthora muscae</name>
    <dbReference type="NCBI Taxonomy" id="34485"/>
    <lineage>
        <taxon>Eukaryota</taxon>
        <taxon>Fungi</taxon>
        <taxon>Fungi incertae sedis</taxon>
        <taxon>Zoopagomycota</taxon>
        <taxon>Entomophthoromycotina</taxon>
        <taxon>Entomophthoromycetes</taxon>
        <taxon>Entomophthorales</taxon>
        <taxon>Entomophthoraceae</taxon>
        <taxon>Entomophthora</taxon>
    </lineage>
</organism>
<protein>
    <submittedName>
        <fullName evidence="1">Uncharacterized protein</fullName>
    </submittedName>
</protein>
<accession>A0ACC2RW63</accession>
<gene>
    <name evidence="1" type="ORF">DSO57_1017017</name>
</gene>